<feature type="non-terminal residue" evidence="1">
    <location>
        <position position="1"/>
    </location>
</feature>
<dbReference type="AlphaFoldDB" id="A0A392VLX2"/>
<organism evidence="1 2">
    <name type="scientific">Trifolium medium</name>
    <dbReference type="NCBI Taxonomy" id="97028"/>
    <lineage>
        <taxon>Eukaryota</taxon>
        <taxon>Viridiplantae</taxon>
        <taxon>Streptophyta</taxon>
        <taxon>Embryophyta</taxon>
        <taxon>Tracheophyta</taxon>
        <taxon>Spermatophyta</taxon>
        <taxon>Magnoliopsida</taxon>
        <taxon>eudicotyledons</taxon>
        <taxon>Gunneridae</taxon>
        <taxon>Pentapetalae</taxon>
        <taxon>rosids</taxon>
        <taxon>fabids</taxon>
        <taxon>Fabales</taxon>
        <taxon>Fabaceae</taxon>
        <taxon>Papilionoideae</taxon>
        <taxon>50 kb inversion clade</taxon>
        <taxon>NPAAA clade</taxon>
        <taxon>Hologalegina</taxon>
        <taxon>IRL clade</taxon>
        <taxon>Trifolieae</taxon>
        <taxon>Trifolium</taxon>
    </lineage>
</organism>
<protein>
    <submittedName>
        <fullName evidence="1">Uncharacterized protein</fullName>
    </submittedName>
</protein>
<keyword evidence="2" id="KW-1185">Reference proteome</keyword>
<reference evidence="1 2" key="1">
    <citation type="journal article" date="2018" name="Front. Plant Sci.">
        <title>Red Clover (Trifolium pratense) and Zigzag Clover (T. medium) - A Picture of Genomic Similarities and Differences.</title>
        <authorList>
            <person name="Dluhosova J."/>
            <person name="Istvanek J."/>
            <person name="Nedelnik J."/>
            <person name="Repkova J."/>
        </authorList>
    </citation>
    <scope>NUCLEOTIDE SEQUENCE [LARGE SCALE GENOMIC DNA]</scope>
    <source>
        <strain evidence="2">cv. 10/8</strain>
        <tissue evidence="1">Leaf</tissue>
    </source>
</reference>
<comment type="caution">
    <text evidence="1">The sequence shown here is derived from an EMBL/GenBank/DDBJ whole genome shotgun (WGS) entry which is preliminary data.</text>
</comment>
<evidence type="ECO:0000313" key="1">
    <source>
        <dbReference type="EMBL" id="MCI88473.1"/>
    </source>
</evidence>
<name>A0A392VLX2_9FABA</name>
<evidence type="ECO:0000313" key="2">
    <source>
        <dbReference type="Proteomes" id="UP000265520"/>
    </source>
</evidence>
<dbReference type="Proteomes" id="UP000265520">
    <property type="component" value="Unassembled WGS sequence"/>
</dbReference>
<accession>A0A392VLX2</accession>
<sequence length="32" mass="3244">TAFPSLFADWMGSASVGYVPGPPGFPVTSEGN</sequence>
<dbReference type="EMBL" id="LXQA011194015">
    <property type="protein sequence ID" value="MCI88473.1"/>
    <property type="molecule type" value="Genomic_DNA"/>
</dbReference>
<proteinExistence type="predicted"/>